<feature type="domain" description="AbiEi antitoxin N-terminal" evidence="2">
    <location>
        <begin position="27"/>
        <end position="67"/>
    </location>
</feature>
<gene>
    <name evidence="3" type="ORF">ATL40_2198</name>
</gene>
<evidence type="ECO:0000256" key="1">
    <source>
        <dbReference type="SAM" id="MobiDB-lite"/>
    </source>
</evidence>
<evidence type="ECO:0000259" key="2">
    <source>
        <dbReference type="Pfam" id="PF13338"/>
    </source>
</evidence>
<protein>
    <recommendedName>
        <fullName evidence="2">AbiEi antitoxin N-terminal domain-containing protein</fullName>
    </recommendedName>
</protein>
<comment type="caution">
    <text evidence="3">The sequence shown here is derived from an EMBL/GenBank/DDBJ whole genome shotgun (WGS) entry which is preliminary data.</text>
</comment>
<proteinExistence type="predicted"/>
<name>A0A2A9D3Q5_9MICO</name>
<dbReference type="Proteomes" id="UP000224915">
    <property type="component" value="Unassembled WGS sequence"/>
</dbReference>
<dbReference type="AlphaFoldDB" id="A0A2A9D3Q5"/>
<dbReference type="InterPro" id="IPR025159">
    <property type="entry name" value="AbiEi_N"/>
</dbReference>
<sequence>MATTIRTGEQQVPILADRALTETARAMAARQCGIVSTRQLDAAGVGRSTRTTRVRAGRWVRLCRGVYDLAACAPADLTHEQRTRRAAFVALVTYGDRAIAVGLTALTIHGVWGVPMREPPQITTSDIGGRAGRGSARCRRFEPGEVWTVDGLRVVEPCLALAQALPEVAPRTALGLLDSALHRGVITEADLVRVRALMRGRRWCRRVAVIWDLVDGRRESPLESWAYFDLTAEGLEPTGIQVPVRDEQGVARARADIALVFRDGSHRFLELDGREWHDQPGVDDARDNTIAVLDGTPVLRYGSAALGREGRMVHDVRTLAIAHGGIVPPDRRLHSVDPEAFVSPRPFSTRSSSRAPSAGVQG</sequence>
<keyword evidence="4" id="KW-1185">Reference proteome</keyword>
<dbReference type="Pfam" id="PF13338">
    <property type="entry name" value="AbiEi_4"/>
    <property type="match status" value="1"/>
</dbReference>
<feature type="region of interest" description="Disordered" evidence="1">
    <location>
        <begin position="340"/>
        <end position="362"/>
    </location>
</feature>
<organism evidence="3 4">
    <name type="scientific">Serinibacter salmoneus</name>
    <dbReference type="NCBI Taxonomy" id="556530"/>
    <lineage>
        <taxon>Bacteria</taxon>
        <taxon>Bacillati</taxon>
        <taxon>Actinomycetota</taxon>
        <taxon>Actinomycetes</taxon>
        <taxon>Micrococcales</taxon>
        <taxon>Beutenbergiaceae</taxon>
        <taxon>Serinibacter</taxon>
    </lineage>
</organism>
<feature type="compositionally biased region" description="Low complexity" evidence="1">
    <location>
        <begin position="343"/>
        <end position="362"/>
    </location>
</feature>
<dbReference type="RefSeq" id="WP_098469538.1">
    <property type="nucleotide sequence ID" value="NZ_PDJD01000001.1"/>
</dbReference>
<reference evidence="3 4" key="1">
    <citation type="submission" date="2017-10" db="EMBL/GenBank/DDBJ databases">
        <title>Sequencing the genomes of 1000 actinobacteria strains.</title>
        <authorList>
            <person name="Klenk H.-P."/>
        </authorList>
    </citation>
    <scope>NUCLEOTIDE SEQUENCE [LARGE SCALE GENOMIC DNA]</scope>
    <source>
        <strain evidence="3 4">DSM 21801</strain>
    </source>
</reference>
<evidence type="ECO:0000313" key="3">
    <source>
        <dbReference type="EMBL" id="PFG20592.1"/>
    </source>
</evidence>
<dbReference type="OrthoDB" id="5143202at2"/>
<dbReference type="EMBL" id="PDJD01000001">
    <property type="protein sequence ID" value="PFG20592.1"/>
    <property type="molecule type" value="Genomic_DNA"/>
</dbReference>
<evidence type="ECO:0000313" key="4">
    <source>
        <dbReference type="Proteomes" id="UP000224915"/>
    </source>
</evidence>
<accession>A0A2A9D3Q5</accession>